<feature type="domain" description="GP-PDE" evidence="13">
    <location>
        <begin position="410"/>
        <end position="691"/>
    </location>
</feature>
<name>A0ABS5EZR5_9PROT</name>
<protein>
    <recommendedName>
        <fullName evidence="3">glycerophosphodiester phosphodiesterase</fullName>
        <ecNumber evidence="3">3.1.4.46</ecNumber>
    </recommendedName>
</protein>
<reference evidence="15" key="1">
    <citation type="journal article" date="2021" name="Syst. Appl. Microbiol.">
        <title>Roseomonas hellenica sp. nov., isolated from roots of wild-growing Alkanna tinctoria.</title>
        <authorList>
            <person name="Rat A."/>
            <person name="Naranjo H.D."/>
            <person name="Lebbe L."/>
            <person name="Cnockaert M."/>
            <person name="Krigas N."/>
            <person name="Grigoriadou K."/>
            <person name="Maloupa E."/>
            <person name="Willems A."/>
        </authorList>
    </citation>
    <scope>NUCLEOTIDE SEQUENCE [LARGE SCALE GENOMIC DNA]</scope>
    <source>
        <strain evidence="15">LMG 31523</strain>
    </source>
</reference>
<comment type="catalytic activity">
    <reaction evidence="11">
        <text>a sn-glycero-3-phosphodiester + H2O = an alcohol + sn-glycerol 3-phosphate + H(+)</text>
        <dbReference type="Rhea" id="RHEA:12969"/>
        <dbReference type="ChEBI" id="CHEBI:15377"/>
        <dbReference type="ChEBI" id="CHEBI:15378"/>
        <dbReference type="ChEBI" id="CHEBI:30879"/>
        <dbReference type="ChEBI" id="CHEBI:57597"/>
        <dbReference type="ChEBI" id="CHEBI:83408"/>
        <dbReference type="EC" id="3.1.4.46"/>
    </reaction>
</comment>
<accession>A0ABS5EZR5</accession>
<dbReference type="PROSITE" id="PS51704">
    <property type="entry name" value="GP_PDE"/>
    <property type="match status" value="1"/>
</dbReference>
<feature type="compositionally biased region" description="Low complexity" evidence="12">
    <location>
        <begin position="306"/>
        <end position="316"/>
    </location>
</feature>
<comment type="caution">
    <text evidence="14">The sequence shown here is derived from an EMBL/GenBank/DDBJ whole genome shotgun (WGS) entry which is preliminary data.</text>
</comment>
<evidence type="ECO:0000313" key="14">
    <source>
        <dbReference type="EMBL" id="MBR0665796.1"/>
    </source>
</evidence>
<keyword evidence="8" id="KW-0378">Hydrolase</keyword>
<dbReference type="SUPFAM" id="SSF51695">
    <property type="entry name" value="PLC-like phosphodiesterases"/>
    <property type="match status" value="1"/>
</dbReference>
<comment type="subcellular location">
    <subcellularLocation>
        <location evidence="1">Membrane</location>
    </subcellularLocation>
</comment>
<keyword evidence="5" id="KW-0732">Signal</keyword>
<organism evidence="14 15">
    <name type="scientific">Plastoroseomonas hellenica</name>
    <dbReference type="NCBI Taxonomy" id="2687306"/>
    <lineage>
        <taxon>Bacteria</taxon>
        <taxon>Pseudomonadati</taxon>
        <taxon>Pseudomonadota</taxon>
        <taxon>Alphaproteobacteria</taxon>
        <taxon>Acetobacterales</taxon>
        <taxon>Acetobacteraceae</taxon>
        <taxon>Plastoroseomonas</taxon>
    </lineage>
</organism>
<dbReference type="EMBL" id="JAAGBB010000017">
    <property type="protein sequence ID" value="MBR0665796.1"/>
    <property type="molecule type" value="Genomic_DNA"/>
</dbReference>
<dbReference type="SUPFAM" id="SSF56219">
    <property type="entry name" value="DNase I-like"/>
    <property type="match status" value="1"/>
</dbReference>
<evidence type="ECO:0000256" key="6">
    <source>
        <dbReference type="ARBA" id="ARBA00022737"/>
    </source>
</evidence>
<evidence type="ECO:0000256" key="7">
    <source>
        <dbReference type="ARBA" id="ARBA00022798"/>
    </source>
</evidence>
<evidence type="ECO:0000256" key="12">
    <source>
        <dbReference type="SAM" id="MobiDB-lite"/>
    </source>
</evidence>
<keyword evidence="4" id="KW-0800">Toxin</keyword>
<evidence type="ECO:0000256" key="2">
    <source>
        <dbReference type="ARBA" id="ARBA00007277"/>
    </source>
</evidence>
<keyword evidence="9" id="KW-0843">Virulence</keyword>
<feature type="region of interest" description="Disordered" evidence="12">
    <location>
        <begin position="302"/>
        <end position="335"/>
    </location>
</feature>
<dbReference type="InterPro" id="IPR036691">
    <property type="entry name" value="Endo/exonu/phosph_ase_sf"/>
</dbReference>
<feature type="compositionally biased region" description="Basic and acidic residues" evidence="12">
    <location>
        <begin position="913"/>
        <end position="927"/>
    </location>
</feature>
<comment type="similarity">
    <text evidence="2">Belongs to the glycerophosphoryl diester phosphodiesterase family.</text>
</comment>
<evidence type="ECO:0000256" key="1">
    <source>
        <dbReference type="ARBA" id="ARBA00004370"/>
    </source>
</evidence>
<evidence type="ECO:0000256" key="3">
    <source>
        <dbReference type="ARBA" id="ARBA00012247"/>
    </source>
</evidence>
<dbReference type="PANTHER" id="PTHR43620">
    <property type="entry name" value="GLYCEROPHOSPHORYL DIESTER PHOSPHODIESTERASE"/>
    <property type="match status" value="1"/>
</dbReference>
<dbReference type="Pfam" id="PF03372">
    <property type="entry name" value="Exo_endo_phos"/>
    <property type="match status" value="1"/>
</dbReference>
<dbReference type="RefSeq" id="WP_211853464.1">
    <property type="nucleotide sequence ID" value="NZ_JAAGBB010000017.1"/>
</dbReference>
<sequence length="1057" mass="112346">MTESTIRVATFNASLNRSAEGELVADLSTPGNQQARTVAEVIQRNAPDIVLINEFDYVPDNQALDLFRDNYLGVGQNTLGLADGGGTPINFGYAFTAPSNTGIASGFDLNNNGQAVTAPGAPGYGDDALGFGNYPGQYGMAIYSKHEILYDQIRSFQTFLWKDMPDARLPDDPTTATPEDWYSPEELAVMRLSSKSHWDIPVLVDGEVIHIIVAHPTPPTFDGAEDRNGLRNADEIRFISDYVTPGQGDYIYDDQGNTGGLEAGARFVIMGDMNADPKDGDSVDTAINQLLDNPIIDSSLVPTSPGGAEQAALQGGANAGHGGDPAQDTADFADGAPGNLRADYVLPSTNGLTPVDAQVFWPETGDPLFPLAGTFDPALLPNGFPASDHRLVSVDLTIDESFPTLSGDAPTVIGHRGASGSRPEHTLEAYRVAIEHGADVIEPDLVVTKDGHLIVRHEPMLGGTTDIADHPEFADRRTTKVIEGETVTDWFAEDFTLAEIKTLYARERIPQVRPENAEYNDQFRIPTLEEVIDLVKQVEAETGRQIGIIPETKHPTYFEYAGSYADGTPIHVDTSQLLVDTLVANDFTDPSRVSIQSFEIANLIELQTRIMPAAGIDLPLVQLMFNNYSPDILFHLDPANAARGADPSLFDGFDFALTKDTVAEIGGGGLYSSAAFQAMAALYAEAISPYKEDIYLTAPAAAPVDFDGDGIATITNQLTGEVVPIVDWAHDAGLEVVVFTLRDEEPFLFLNQDGSVQRPVEEYVKIALAGFDGIFTDFPGSGRQVVDQLKAGDGAIALANQQGGNDILVFDPEALTRAKASDGIDTAIYGGDDRLVLAAGIEDAELRGDAGATVLGNRLDNRITGNAGDDRLKGEGGDDVLGGGSGDDDLSGGRGDDTLAGDAGGDELDGGTGDDRLRGGDGDDRLWGGKGSDTLQGGADSDILYGGKGADAFVYDTAAEGDDVIRDFGWGDRIVISAAGFGGDLEEGLLSRRRFDVVHANGELPEGTTREGSGQFLFDDCAKLLWWDADGSGAEDAVLIARLPRADLSASDIMIVA</sequence>
<keyword evidence="15" id="KW-1185">Reference proteome</keyword>
<dbReference type="InterPro" id="IPR003995">
    <property type="entry name" value="RTX_toxin_determinant-A"/>
</dbReference>
<dbReference type="PRINTS" id="PR01488">
    <property type="entry name" value="RTXTOXINA"/>
</dbReference>
<dbReference type="InterPro" id="IPR005135">
    <property type="entry name" value="Endo/exonuclease/phosphatase"/>
</dbReference>
<feature type="region of interest" description="Disordered" evidence="12">
    <location>
        <begin position="865"/>
        <end position="933"/>
    </location>
</feature>
<dbReference type="Gene3D" id="2.150.10.10">
    <property type="entry name" value="Serralysin-like metalloprotease, C-terminal"/>
    <property type="match status" value="1"/>
</dbReference>
<evidence type="ECO:0000256" key="4">
    <source>
        <dbReference type="ARBA" id="ARBA00022656"/>
    </source>
</evidence>
<evidence type="ECO:0000256" key="10">
    <source>
        <dbReference type="ARBA" id="ARBA00023136"/>
    </source>
</evidence>
<evidence type="ECO:0000256" key="5">
    <source>
        <dbReference type="ARBA" id="ARBA00022729"/>
    </source>
</evidence>
<evidence type="ECO:0000256" key="11">
    <source>
        <dbReference type="ARBA" id="ARBA00047512"/>
    </source>
</evidence>
<dbReference type="Gene3D" id="3.20.20.190">
    <property type="entry name" value="Phosphatidylinositol (PI) phosphodiesterase"/>
    <property type="match status" value="1"/>
</dbReference>
<dbReference type="InterPro" id="IPR001343">
    <property type="entry name" value="Hemolysn_Ca-bd"/>
</dbReference>
<keyword evidence="10" id="KW-0472">Membrane</keyword>
<dbReference type="InterPro" id="IPR018511">
    <property type="entry name" value="Hemolysin-typ_Ca-bd_CS"/>
</dbReference>
<proteinExistence type="inferred from homology"/>
<dbReference type="EC" id="3.1.4.46" evidence="3"/>
<evidence type="ECO:0000256" key="8">
    <source>
        <dbReference type="ARBA" id="ARBA00022801"/>
    </source>
</evidence>
<dbReference type="SUPFAM" id="SSF51120">
    <property type="entry name" value="beta-Roll"/>
    <property type="match status" value="2"/>
</dbReference>
<dbReference type="Gene3D" id="3.60.10.10">
    <property type="entry name" value="Endonuclease/exonuclease/phosphatase"/>
    <property type="match status" value="1"/>
</dbReference>
<dbReference type="InterPro" id="IPR030395">
    <property type="entry name" value="GP_PDE_dom"/>
</dbReference>
<dbReference type="PANTHER" id="PTHR43620:SF7">
    <property type="entry name" value="GLYCEROPHOSPHODIESTER PHOSPHODIESTERASE GDPD5-RELATED"/>
    <property type="match status" value="1"/>
</dbReference>
<dbReference type="InterPro" id="IPR011049">
    <property type="entry name" value="Serralysin-like_metalloprot_C"/>
</dbReference>
<dbReference type="PRINTS" id="PR00313">
    <property type="entry name" value="CABNDNGRPT"/>
</dbReference>
<keyword evidence="7" id="KW-0319">Glycerol metabolism</keyword>
<dbReference type="Pfam" id="PF00353">
    <property type="entry name" value="HemolysinCabind"/>
    <property type="match status" value="2"/>
</dbReference>
<evidence type="ECO:0000313" key="15">
    <source>
        <dbReference type="Proteomes" id="UP001196870"/>
    </source>
</evidence>
<dbReference type="Proteomes" id="UP001196870">
    <property type="component" value="Unassembled WGS sequence"/>
</dbReference>
<dbReference type="Pfam" id="PF03009">
    <property type="entry name" value="GDPD"/>
    <property type="match status" value="1"/>
</dbReference>
<dbReference type="PROSITE" id="PS00330">
    <property type="entry name" value="HEMOLYSIN_CALCIUM"/>
    <property type="match status" value="2"/>
</dbReference>
<evidence type="ECO:0000256" key="9">
    <source>
        <dbReference type="ARBA" id="ARBA00023026"/>
    </source>
</evidence>
<evidence type="ECO:0000259" key="13">
    <source>
        <dbReference type="PROSITE" id="PS51704"/>
    </source>
</evidence>
<dbReference type="InterPro" id="IPR017946">
    <property type="entry name" value="PLC-like_Pdiesterase_TIM-brl"/>
</dbReference>
<gene>
    <name evidence="14" type="ORF">GXW71_15665</name>
</gene>
<keyword evidence="6" id="KW-0677">Repeat</keyword>